<protein>
    <submittedName>
        <fullName evidence="1">Uncharacterized protein</fullName>
    </submittedName>
</protein>
<dbReference type="Proteomes" id="UP001058974">
    <property type="component" value="Chromosome 4"/>
</dbReference>
<keyword evidence="2" id="KW-1185">Reference proteome</keyword>
<evidence type="ECO:0000313" key="1">
    <source>
        <dbReference type="EMBL" id="KAI5416319.1"/>
    </source>
</evidence>
<comment type="caution">
    <text evidence="1">The sequence shown here is derived from an EMBL/GenBank/DDBJ whole genome shotgun (WGS) entry which is preliminary data.</text>
</comment>
<proteinExistence type="predicted"/>
<dbReference type="EMBL" id="JAMSHJ010000004">
    <property type="protein sequence ID" value="KAI5416319.1"/>
    <property type="molecule type" value="Genomic_DNA"/>
</dbReference>
<evidence type="ECO:0000313" key="2">
    <source>
        <dbReference type="Proteomes" id="UP001058974"/>
    </source>
</evidence>
<sequence length="138" mass="15536">MLSENFSSVGYLDDNRICVVEEDEEEDVGLIFTKTDGKGATKWTEIEIPKVTLIKISPSKTTNDNYVMVSCDFDNPINQAGEDCDEEAELPEELARLLKQDEKVIQPHEESVEVINLVIARLCESRMGYKLQVHSSIA</sequence>
<organism evidence="1 2">
    <name type="scientific">Pisum sativum</name>
    <name type="common">Garden pea</name>
    <name type="synonym">Lathyrus oleraceus</name>
    <dbReference type="NCBI Taxonomy" id="3888"/>
    <lineage>
        <taxon>Eukaryota</taxon>
        <taxon>Viridiplantae</taxon>
        <taxon>Streptophyta</taxon>
        <taxon>Embryophyta</taxon>
        <taxon>Tracheophyta</taxon>
        <taxon>Spermatophyta</taxon>
        <taxon>Magnoliopsida</taxon>
        <taxon>eudicotyledons</taxon>
        <taxon>Gunneridae</taxon>
        <taxon>Pentapetalae</taxon>
        <taxon>rosids</taxon>
        <taxon>fabids</taxon>
        <taxon>Fabales</taxon>
        <taxon>Fabaceae</taxon>
        <taxon>Papilionoideae</taxon>
        <taxon>50 kb inversion clade</taxon>
        <taxon>NPAAA clade</taxon>
        <taxon>Hologalegina</taxon>
        <taxon>IRL clade</taxon>
        <taxon>Fabeae</taxon>
        <taxon>Lathyrus</taxon>
    </lineage>
</organism>
<accession>A0A9D5ARI1</accession>
<dbReference type="Gramene" id="Psat04G0139300-T1">
    <property type="protein sequence ID" value="KAI5416319.1"/>
    <property type="gene ID" value="KIW84_041393"/>
</dbReference>
<dbReference type="AlphaFoldDB" id="A0A9D5ARI1"/>
<reference evidence="1 2" key="1">
    <citation type="journal article" date="2022" name="Nat. Genet.">
        <title>Improved pea reference genome and pan-genome highlight genomic features and evolutionary characteristics.</title>
        <authorList>
            <person name="Yang T."/>
            <person name="Liu R."/>
            <person name="Luo Y."/>
            <person name="Hu S."/>
            <person name="Wang D."/>
            <person name="Wang C."/>
            <person name="Pandey M.K."/>
            <person name="Ge S."/>
            <person name="Xu Q."/>
            <person name="Li N."/>
            <person name="Li G."/>
            <person name="Huang Y."/>
            <person name="Saxena R.K."/>
            <person name="Ji Y."/>
            <person name="Li M."/>
            <person name="Yan X."/>
            <person name="He Y."/>
            <person name="Liu Y."/>
            <person name="Wang X."/>
            <person name="Xiang C."/>
            <person name="Varshney R.K."/>
            <person name="Ding H."/>
            <person name="Gao S."/>
            <person name="Zong X."/>
        </authorList>
    </citation>
    <scope>NUCLEOTIDE SEQUENCE [LARGE SCALE GENOMIC DNA]</scope>
    <source>
        <strain evidence="1 2">cv. Zhongwan 6</strain>
    </source>
</reference>
<gene>
    <name evidence="1" type="ORF">KIW84_041393</name>
</gene>
<name>A0A9D5ARI1_PEA</name>